<keyword evidence="3" id="KW-0804">Transcription</keyword>
<keyword evidence="2" id="KW-0238">DNA-binding</keyword>
<evidence type="ECO:0000256" key="2">
    <source>
        <dbReference type="ARBA" id="ARBA00023125"/>
    </source>
</evidence>
<name>L1JRA7_GUITC</name>
<dbReference type="AlphaFoldDB" id="L1JRA7"/>
<evidence type="ECO:0000313" key="7">
    <source>
        <dbReference type="EMBL" id="EKX51101.1"/>
    </source>
</evidence>
<proteinExistence type="predicted"/>
<dbReference type="InterPro" id="IPR003035">
    <property type="entry name" value="RWP-RK_dom"/>
</dbReference>
<organism evidence="7">
    <name type="scientific">Guillardia theta (strain CCMP2712)</name>
    <name type="common">Cryptophyte</name>
    <dbReference type="NCBI Taxonomy" id="905079"/>
    <lineage>
        <taxon>Eukaryota</taxon>
        <taxon>Cryptophyceae</taxon>
        <taxon>Pyrenomonadales</taxon>
        <taxon>Geminigeraceae</taxon>
        <taxon>Guillardia</taxon>
    </lineage>
</organism>
<feature type="compositionally biased region" description="Low complexity" evidence="5">
    <location>
        <begin position="118"/>
        <end position="128"/>
    </location>
</feature>
<dbReference type="GeneID" id="17307976"/>
<reference evidence="9" key="2">
    <citation type="submission" date="2012-11" db="EMBL/GenBank/DDBJ databases">
        <authorList>
            <person name="Kuo A."/>
            <person name="Curtis B.A."/>
            <person name="Tanifuji G."/>
            <person name="Burki F."/>
            <person name="Gruber A."/>
            <person name="Irimia M."/>
            <person name="Maruyama S."/>
            <person name="Arias M.C."/>
            <person name="Ball S.G."/>
            <person name="Gile G.H."/>
            <person name="Hirakawa Y."/>
            <person name="Hopkins J.F."/>
            <person name="Rensing S.A."/>
            <person name="Schmutz J."/>
            <person name="Symeonidi A."/>
            <person name="Elias M."/>
            <person name="Eveleigh R.J."/>
            <person name="Herman E.K."/>
            <person name="Klute M.J."/>
            <person name="Nakayama T."/>
            <person name="Obornik M."/>
            <person name="Reyes-Prieto A."/>
            <person name="Armbrust E.V."/>
            <person name="Aves S.J."/>
            <person name="Beiko R.G."/>
            <person name="Coutinho P."/>
            <person name="Dacks J.B."/>
            <person name="Durnford D.G."/>
            <person name="Fast N.M."/>
            <person name="Green B.R."/>
            <person name="Grisdale C."/>
            <person name="Hempe F."/>
            <person name="Henrissat B."/>
            <person name="Hoppner M.P."/>
            <person name="Ishida K.-I."/>
            <person name="Kim E."/>
            <person name="Koreny L."/>
            <person name="Kroth P.G."/>
            <person name="Liu Y."/>
            <person name="Malik S.-B."/>
            <person name="Maier U.G."/>
            <person name="McRose D."/>
            <person name="Mock T."/>
            <person name="Neilson J.A."/>
            <person name="Onodera N.T."/>
            <person name="Poole A.M."/>
            <person name="Pritham E.J."/>
            <person name="Richards T.A."/>
            <person name="Rocap G."/>
            <person name="Roy S.W."/>
            <person name="Sarai C."/>
            <person name="Schaack S."/>
            <person name="Shirato S."/>
            <person name="Slamovits C.H."/>
            <person name="Spencer D.F."/>
            <person name="Suzuki S."/>
            <person name="Worden A.Z."/>
            <person name="Zauner S."/>
            <person name="Barry K."/>
            <person name="Bell C."/>
            <person name="Bharti A.K."/>
            <person name="Crow J.A."/>
            <person name="Grimwood J."/>
            <person name="Kramer R."/>
            <person name="Lindquist E."/>
            <person name="Lucas S."/>
            <person name="Salamov A."/>
            <person name="McFadden G.I."/>
            <person name="Lane C.E."/>
            <person name="Keeling P.J."/>
            <person name="Gray M.W."/>
            <person name="Grigoriev I.V."/>
            <person name="Archibald J.M."/>
        </authorList>
    </citation>
    <scope>NUCLEOTIDE SEQUENCE</scope>
    <source>
        <strain evidence="9">CCMP2712</strain>
    </source>
</reference>
<dbReference type="PaxDb" id="55529-EKX51101"/>
<feature type="region of interest" description="Disordered" evidence="5">
    <location>
        <begin position="230"/>
        <end position="271"/>
    </location>
</feature>
<evidence type="ECO:0000256" key="5">
    <source>
        <dbReference type="SAM" id="MobiDB-lite"/>
    </source>
</evidence>
<feature type="region of interest" description="Disordered" evidence="5">
    <location>
        <begin position="85"/>
        <end position="133"/>
    </location>
</feature>
<dbReference type="HOGENOM" id="CLU_1028350_0_0_1"/>
<dbReference type="RefSeq" id="XP_005838081.1">
    <property type="nucleotide sequence ID" value="XM_005838024.1"/>
</dbReference>
<keyword evidence="1" id="KW-0805">Transcription regulation</keyword>
<dbReference type="PROSITE" id="PS51519">
    <property type="entry name" value="RWP_RK"/>
    <property type="match status" value="1"/>
</dbReference>
<keyword evidence="9" id="KW-1185">Reference proteome</keyword>
<feature type="compositionally biased region" description="Basic and acidic residues" evidence="5">
    <location>
        <begin position="105"/>
        <end position="114"/>
    </location>
</feature>
<evidence type="ECO:0000256" key="1">
    <source>
        <dbReference type="ARBA" id="ARBA00023015"/>
    </source>
</evidence>
<dbReference type="OrthoDB" id="6270329at2759"/>
<accession>L1JRA7</accession>
<gene>
    <name evidence="7" type="ORF">GUITHDRAFT_103020</name>
</gene>
<evidence type="ECO:0000256" key="3">
    <source>
        <dbReference type="ARBA" id="ARBA00023163"/>
    </source>
</evidence>
<evidence type="ECO:0000256" key="4">
    <source>
        <dbReference type="ARBA" id="ARBA00023242"/>
    </source>
</evidence>
<reference evidence="8" key="3">
    <citation type="submission" date="2016-03" db="UniProtKB">
        <authorList>
            <consortium name="EnsemblProtists"/>
        </authorList>
    </citation>
    <scope>IDENTIFICATION</scope>
</reference>
<sequence>MSAEASSWTSNNSTKAKIRIFPRTKKGDLKKLHKTRGRAPLTFDIDYITSLFDVPQEKAAKTLGISLAAIKRACRQLGIERWPYKRPRKSGSASPSNESDNSEAADVRLDRDAPHVASSSSSSSSSPSLEGRKPLETVMPSFQLVQSSPKNVEDCKLPSFLQAQLAENKQSSLLANGNFRQLARPALLPSIRSDSVLNAHLSSSQTFNDALYSKTSELIQSLLQLQTLNNSPFPSPPRSGLDSGRFQGQPVVLGGMAPGSASPASFFLPRA</sequence>
<feature type="domain" description="RWP-RK" evidence="6">
    <location>
        <begin position="29"/>
        <end position="113"/>
    </location>
</feature>
<dbReference type="EnsemblProtists" id="EKX51101">
    <property type="protein sequence ID" value="EKX51101"/>
    <property type="gene ID" value="GUITHDRAFT_103020"/>
</dbReference>
<evidence type="ECO:0000313" key="8">
    <source>
        <dbReference type="EnsemblProtists" id="EKX51101"/>
    </source>
</evidence>
<evidence type="ECO:0000259" key="6">
    <source>
        <dbReference type="PROSITE" id="PS51519"/>
    </source>
</evidence>
<dbReference type="Proteomes" id="UP000011087">
    <property type="component" value="Unassembled WGS sequence"/>
</dbReference>
<reference evidence="7 9" key="1">
    <citation type="journal article" date="2012" name="Nature">
        <title>Algal genomes reveal evolutionary mosaicism and the fate of nucleomorphs.</title>
        <authorList>
            <consortium name="DOE Joint Genome Institute"/>
            <person name="Curtis B.A."/>
            <person name="Tanifuji G."/>
            <person name="Burki F."/>
            <person name="Gruber A."/>
            <person name="Irimia M."/>
            <person name="Maruyama S."/>
            <person name="Arias M.C."/>
            <person name="Ball S.G."/>
            <person name="Gile G.H."/>
            <person name="Hirakawa Y."/>
            <person name="Hopkins J.F."/>
            <person name="Kuo A."/>
            <person name="Rensing S.A."/>
            <person name="Schmutz J."/>
            <person name="Symeonidi A."/>
            <person name="Elias M."/>
            <person name="Eveleigh R.J."/>
            <person name="Herman E.K."/>
            <person name="Klute M.J."/>
            <person name="Nakayama T."/>
            <person name="Obornik M."/>
            <person name="Reyes-Prieto A."/>
            <person name="Armbrust E.V."/>
            <person name="Aves S.J."/>
            <person name="Beiko R.G."/>
            <person name="Coutinho P."/>
            <person name="Dacks J.B."/>
            <person name="Durnford D.G."/>
            <person name="Fast N.M."/>
            <person name="Green B.R."/>
            <person name="Grisdale C.J."/>
            <person name="Hempel F."/>
            <person name="Henrissat B."/>
            <person name="Hoppner M.P."/>
            <person name="Ishida K."/>
            <person name="Kim E."/>
            <person name="Koreny L."/>
            <person name="Kroth P.G."/>
            <person name="Liu Y."/>
            <person name="Malik S.B."/>
            <person name="Maier U.G."/>
            <person name="McRose D."/>
            <person name="Mock T."/>
            <person name="Neilson J.A."/>
            <person name="Onodera N.T."/>
            <person name="Poole A.M."/>
            <person name="Pritham E.J."/>
            <person name="Richards T.A."/>
            <person name="Rocap G."/>
            <person name="Roy S.W."/>
            <person name="Sarai C."/>
            <person name="Schaack S."/>
            <person name="Shirato S."/>
            <person name="Slamovits C.H."/>
            <person name="Spencer D.F."/>
            <person name="Suzuki S."/>
            <person name="Worden A.Z."/>
            <person name="Zauner S."/>
            <person name="Barry K."/>
            <person name="Bell C."/>
            <person name="Bharti A.K."/>
            <person name="Crow J.A."/>
            <person name="Grimwood J."/>
            <person name="Kramer R."/>
            <person name="Lindquist E."/>
            <person name="Lucas S."/>
            <person name="Salamov A."/>
            <person name="McFadden G.I."/>
            <person name="Lane C.E."/>
            <person name="Keeling P.J."/>
            <person name="Gray M.W."/>
            <person name="Grigoriev I.V."/>
            <person name="Archibald J.M."/>
        </authorList>
    </citation>
    <scope>NUCLEOTIDE SEQUENCE</scope>
    <source>
        <strain evidence="7 9">CCMP2712</strain>
    </source>
</reference>
<evidence type="ECO:0000313" key="9">
    <source>
        <dbReference type="Proteomes" id="UP000011087"/>
    </source>
</evidence>
<dbReference type="Pfam" id="PF02042">
    <property type="entry name" value="RWP-RK"/>
    <property type="match status" value="1"/>
</dbReference>
<protein>
    <recommendedName>
        <fullName evidence="6">RWP-RK domain-containing protein</fullName>
    </recommendedName>
</protein>
<keyword evidence="4" id="KW-0539">Nucleus</keyword>
<dbReference type="KEGG" id="gtt:GUITHDRAFT_103020"/>
<dbReference type="GO" id="GO:0003677">
    <property type="term" value="F:DNA binding"/>
    <property type="evidence" value="ECO:0007669"/>
    <property type="project" value="UniProtKB-KW"/>
</dbReference>
<dbReference type="EMBL" id="JH992976">
    <property type="protein sequence ID" value="EKX51101.1"/>
    <property type="molecule type" value="Genomic_DNA"/>
</dbReference>